<keyword evidence="2" id="KW-1185">Reference proteome</keyword>
<comment type="caution">
    <text evidence="1">The sequence shown here is derived from an EMBL/GenBank/DDBJ whole genome shotgun (WGS) entry which is preliminary data.</text>
</comment>
<name>A0A8J4XR21_CHIOP</name>
<organism evidence="1 2">
    <name type="scientific">Chionoecetes opilio</name>
    <name type="common">Atlantic snow crab</name>
    <name type="synonym">Cancer opilio</name>
    <dbReference type="NCBI Taxonomy" id="41210"/>
    <lineage>
        <taxon>Eukaryota</taxon>
        <taxon>Metazoa</taxon>
        <taxon>Ecdysozoa</taxon>
        <taxon>Arthropoda</taxon>
        <taxon>Crustacea</taxon>
        <taxon>Multicrustacea</taxon>
        <taxon>Malacostraca</taxon>
        <taxon>Eumalacostraca</taxon>
        <taxon>Eucarida</taxon>
        <taxon>Decapoda</taxon>
        <taxon>Pleocyemata</taxon>
        <taxon>Brachyura</taxon>
        <taxon>Eubrachyura</taxon>
        <taxon>Majoidea</taxon>
        <taxon>Majidae</taxon>
        <taxon>Chionoecetes</taxon>
    </lineage>
</organism>
<proteinExistence type="predicted"/>
<evidence type="ECO:0000313" key="1">
    <source>
        <dbReference type="EMBL" id="KAG0712986.1"/>
    </source>
</evidence>
<dbReference type="Proteomes" id="UP000770661">
    <property type="component" value="Unassembled WGS sequence"/>
</dbReference>
<gene>
    <name evidence="1" type="ORF">GWK47_017242</name>
</gene>
<evidence type="ECO:0000313" key="2">
    <source>
        <dbReference type="Proteomes" id="UP000770661"/>
    </source>
</evidence>
<sequence>MRVDVVGTGTWTTVSKNQTRREPGGERCRGMVAGQTQVPGQLARFPAVNPTKQGRNSSRSIREDCTLPFPDGKQRLCNIWRSVVCSGTDHSMPPCDTKRQTTRMWSIYKMPLRVECTTCWTQRDTDVLVILIGKFTFSQQVSIGDIWVASAVEKNFLSYTSMPFCSTLGQREVHSATSVPQLHRDVVRRTSSLGKGKKVRFGKHGVAYTEVTDAFQLIARTSTCTNHRGLPGVPMLETFHSRYM</sequence>
<dbReference type="EMBL" id="JACEEZ010021890">
    <property type="protein sequence ID" value="KAG0712986.1"/>
    <property type="molecule type" value="Genomic_DNA"/>
</dbReference>
<protein>
    <submittedName>
        <fullName evidence="1">Uncharacterized protein</fullName>
    </submittedName>
</protein>
<dbReference type="AlphaFoldDB" id="A0A8J4XR21"/>
<accession>A0A8J4XR21</accession>
<reference evidence="1" key="1">
    <citation type="submission" date="2020-07" db="EMBL/GenBank/DDBJ databases">
        <title>The High-quality genome of the commercially important snow crab, Chionoecetes opilio.</title>
        <authorList>
            <person name="Jeong J.-H."/>
            <person name="Ryu S."/>
        </authorList>
    </citation>
    <scope>NUCLEOTIDE SEQUENCE</scope>
    <source>
        <strain evidence="1">MADBK_172401_WGS</strain>
        <tissue evidence="1">Digestive gland</tissue>
    </source>
</reference>